<name>A0ABY4PB05_9LACO</name>
<reference evidence="2" key="1">
    <citation type="journal article" date="2022" name="Int. J. Syst. Evol. Microbiol.">
        <title>Apilactobacillus apisilvae sp. nov., Nicolia spurrieriana gen. nov. sp. nov., Bombilactobacillus folatiphilus sp. nov. and Bombilactobacillus thymidiniphilus sp. nov., four new lactic acid bacterial isolates from stingless bees Tetragonula carbonaria and Austroplebeia australis.</title>
        <authorList>
            <person name="Oliphant S.A."/>
            <person name="Watson-Haigh N.S."/>
            <person name="Sumby K.M."/>
            <person name="Gardner J."/>
            <person name="Groom S."/>
            <person name="Jiranek V."/>
        </authorList>
    </citation>
    <scope>NUCLEOTIDE SEQUENCE</scope>
    <source>
        <strain evidence="2">SG4_D2</strain>
    </source>
</reference>
<gene>
    <name evidence="2" type="ORF">MOO45_03855</name>
</gene>
<dbReference type="RefSeq" id="WP_249515063.1">
    <property type="nucleotide sequence ID" value="NZ_CP093366.1"/>
</dbReference>
<dbReference type="InterPro" id="IPR018672">
    <property type="entry name" value="DUF2140"/>
</dbReference>
<evidence type="ECO:0000256" key="1">
    <source>
        <dbReference type="SAM" id="Phobius"/>
    </source>
</evidence>
<keyword evidence="1" id="KW-1133">Transmembrane helix</keyword>
<dbReference type="Proteomes" id="UP000831495">
    <property type="component" value="Chromosome"/>
</dbReference>
<feature type="transmembrane region" description="Helical" evidence="1">
    <location>
        <begin position="12"/>
        <end position="32"/>
    </location>
</feature>
<evidence type="ECO:0000313" key="3">
    <source>
        <dbReference type="Proteomes" id="UP000831495"/>
    </source>
</evidence>
<keyword evidence="1" id="KW-0472">Membrane</keyword>
<organism evidence="2 3">
    <name type="scientific">Bombilactobacillus folatiphilus</name>
    <dbReference type="NCBI Taxonomy" id="2923362"/>
    <lineage>
        <taxon>Bacteria</taxon>
        <taxon>Bacillati</taxon>
        <taxon>Bacillota</taxon>
        <taxon>Bacilli</taxon>
        <taxon>Lactobacillales</taxon>
        <taxon>Lactobacillaceae</taxon>
        <taxon>Bombilactobacillus</taxon>
    </lineage>
</organism>
<protein>
    <submittedName>
        <fullName evidence="2">YpmS family protein</fullName>
    </submittedName>
</protein>
<keyword evidence="1" id="KW-0812">Transmembrane</keyword>
<evidence type="ECO:0000313" key="2">
    <source>
        <dbReference type="EMBL" id="UQS82785.1"/>
    </source>
</evidence>
<dbReference type="Pfam" id="PF09911">
    <property type="entry name" value="DUF2140"/>
    <property type="match status" value="1"/>
</dbReference>
<keyword evidence="3" id="KW-1185">Reference proteome</keyword>
<sequence>MRRSTEQKHNWWKWAFLLLIGILLIGGGVIWYQVTCPVSSALVSKSTVPATANHKPVFQVTLDKRQAQRLANHYISEYLNSKDIKYHLQFDQHISLIGSADLLGSKIGFTLQTDPYPDESGGVQLKARRLKLGSLGIPLGFVLGYVGGNYHFPSWVTVDSHKQLIKIHLQRYQTSDGFYFKVKQLNLKRNKIVVSVYSSKF</sequence>
<dbReference type="EMBL" id="CP093366">
    <property type="protein sequence ID" value="UQS82785.1"/>
    <property type="molecule type" value="Genomic_DNA"/>
</dbReference>
<accession>A0ABY4PB05</accession>
<proteinExistence type="predicted"/>